<evidence type="ECO:0000313" key="4">
    <source>
        <dbReference type="Proteomes" id="UP001150001"/>
    </source>
</evidence>
<dbReference type="SUPFAM" id="SSF52540">
    <property type="entry name" value="P-loop containing nucleoside triphosphate hydrolases"/>
    <property type="match status" value="1"/>
</dbReference>
<comment type="caution">
    <text evidence="2">The sequence shown here is derived from an EMBL/GenBank/DDBJ whole genome shotgun (WGS) entry which is preliminary data.</text>
</comment>
<dbReference type="RefSeq" id="WP_069665964.1">
    <property type="nucleotide sequence ID" value="NZ_JAPFIM010000008.1"/>
</dbReference>
<evidence type="ECO:0000313" key="2">
    <source>
        <dbReference type="EMBL" id="OAN00003.1"/>
    </source>
</evidence>
<dbReference type="Proteomes" id="UP000094761">
    <property type="component" value="Unassembled WGS sequence"/>
</dbReference>
<protein>
    <submittedName>
        <fullName evidence="2">Uncharacterized protein</fullName>
    </submittedName>
</protein>
<gene>
    <name evidence="2" type="ORF">AZ468_02450</name>
    <name evidence="1" type="ORF">OPW20_23210</name>
</gene>
<dbReference type="OrthoDB" id="6625042at2"/>
<dbReference type="EMBL" id="JAPFIT010000031">
    <property type="protein sequence ID" value="MDC5742971.1"/>
    <property type="molecule type" value="Genomic_DNA"/>
</dbReference>
<proteinExistence type="predicted"/>
<dbReference type="GeneID" id="78074538"/>
<dbReference type="EMBL" id="LUAX01000001">
    <property type="protein sequence ID" value="OAN00003.1"/>
    <property type="molecule type" value="Genomic_DNA"/>
</dbReference>
<sequence length="556" mass="62942">MINYLAGVCGTGKTEQLINNIELVKNTETRTILWASLTNKLSEATCSRYMEQYPDHDARLVSSDNCSSVQREILQAIENTSSLITQILFISHTALSMLPLNALRQCTVIIDEIPNLIGNYQRLKVSLQDKSVLGLTPYIDYQDSPFEGFQKVVVKEEVVDEAKQFAYNLLYNGDPNSDSVKAGKILMGGIHSLSGLYVSTTDDWRLFEFFDGLDFLFKLCRLDSVWLLSANLSGLFVEKLLRAVGCTICTEHALSHLDLPTTHPNTSNVELLPFLRNGSHTRSSNFSSYFASSPSNKVIRECEESFDVHQLFNQWITDKFEGNKFIYCKNKHTSPISASNAIELPPMAQGLNSYSHLNEVAFTPHLRPAPEHESAIKRLANDLSICPLLLVDSYLRQTSYEAGYQFVCRISFRNLDRDESGGLSVEQHQPRCRIIVPDMAHAEYIHGMMPTASINTSSSYERIPVQLTGEELAKRQIVKVAQKAVRDARKQQQVFNTLSTIHQFMESGLTAKDACEAVNITPRTRRNWLKQYAEEWEDWLKEQEMSKEIEGEKEPS</sequence>
<dbReference type="InterPro" id="IPR027417">
    <property type="entry name" value="P-loop_NTPase"/>
</dbReference>
<dbReference type="Proteomes" id="UP001150001">
    <property type="component" value="Unassembled WGS sequence"/>
</dbReference>
<keyword evidence="4" id="KW-1185">Reference proteome</keyword>
<evidence type="ECO:0000313" key="1">
    <source>
        <dbReference type="EMBL" id="MDC5742971.1"/>
    </source>
</evidence>
<name>A0A178JCW8_9VIBR</name>
<reference evidence="1" key="2">
    <citation type="submission" date="2022-11" db="EMBL/GenBank/DDBJ databases">
        <title>Role of the vibriolysin VemA secreted by the emergent pathogen Vibrio europaeus in the colonization of Manila clam mucus.</title>
        <authorList>
            <person name="Martinez C."/>
            <person name="Rodriguez S."/>
            <person name="Vences A."/>
            <person name="Barja J.L."/>
            <person name="Toranzo A.E."/>
            <person name="Dubert J."/>
        </authorList>
    </citation>
    <scope>NUCLEOTIDE SEQUENCE</scope>
    <source>
        <strain evidence="1">3454</strain>
    </source>
</reference>
<reference evidence="2 3" key="1">
    <citation type="submission" date="2016-03" db="EMBL/GenBank/DDBJ databases">
        <title>Draft genome sequence of the Vibrio tubiashii subs. europaeus.</title>
        <authorList>
            <person name="Spinard E."/>
            <person name="Dubert J."/>
            <person name="Nelson D.R."/>
            <person name="Barja J.L."/>
        </authorList>
    </citation>
    <scope>NUCLEOTIDE SEQUENCE [LARGE SCALE GENOMIC DNA]</scope>
    <source>
        <strain evidence="3">PP-638</strain>
        <strain evidence="2">PP2-638</strain>
    </source>
</reference>
<dbReference type="AlphaFoldDB" id="A0A178JCW8"/>
<accession>A0A178JCW8</accession>
<organism evidence="2 3">
    <name type="scientific">Vibrio europaeus</name>
    <dbReference type="NCBI Taxonomy" id="300876"/>
    <lineage>
        <taxon>Bacteria</taxon>
        <taxon>Pseudomonadati</taxon>
        <taxon>Pseudomonadota</taxon>
        <taxon>Gammaproteobacteria</taxon>
        <taxon>Vibrionales</taxon>
        <taxon>Vibrionaceae</taxon>
        <taxon>Vibrio</taxon>
        <taxon>Vibrio oreintalis group</taxon>
    </lineage>
</organism>
<evidence type="ECO:0000313" key="3">
    <source>
        <dbReference type="Proteomes" id="UP000094761"/>
    </source>
</evidence>